<keyword evidence="1" id="KW-0812">Transmembrane</keyword>
<reference evidence="2 3" key="1">
    <citation type="submission" date="2020-02" db="EMBL/GenBank/DDBJ databases">
        <title>Genome sequences of Thiorhodococcus mannitoliphagus and Thiorhodococcus minor, purple sulfur photosynthetic bacteria in the gammaproteobacterial family, Chromatiaceae.</title>
        <authorList>
            <person name="Aviles F.A."/>
            <person name="Meyer T.E."/>
            <person name="Kyndt J.A."/>
        </authorList>
    </citation>
    <scope>NUCLEOTIDE SEQUENCE [LARGE SCALE GENOMIC DNA]</scope>
    <source>
        <strain evidence="2 3">DSM 11518</strain>
    </source>
</reference>
<sequence length="259" mass="27935">MGAHAIHDHQSQGSDLPAIRKVELAEPLDWIGQGAKTFARHPAHSLLYGVVFALACWLTVLLTWSLPWFTVAFLTGLMLAGPFLAAGLYVAARQSGSDSAVSIRESLGLIWERRTNLSLFALFLGLIAAAWVRLSALLFAVQFSAFAPSIQSYQSVLGGTGFDPVVTAFFIGIGFILAAAVFVTSAMAIPLILDRDAGPITAIQASVRAFTRNWPAMILWAAIIVAFSGIGILTFFVGMIVIFPLLGYATWESYKRVLD</sequence>
<keyword evidence="1" id="KW-1133">Transmembrane helix</keyword>
<keyword evidence="3" id="KW-1185">Reference proteome</keyword>
<name>A0A6M0JUI5_9GAMM</name>
<feature type="transmembrane region" description="Helical" evidence="1">
    <location>
        <begin position="214"/>
        <end position="246"/>
    </location>
</feature>
<proteinExistence type="predicted"/>
<dbReference type="RefSeq" id="WP_164450785.1">
    <property type="nucleotide sequence ID" value="NZ_JAAIJQ010000004.1"/>
</dbReference>
<dbReference type="AlphaFoldDB" id="A0A6M0JUI5"/>
<feature type="transmembrane region" description="Helical" evidence="1">
    <location>
        <begin position="72"/>
        <end position="92"/>
    </location>
</feature>
<protein>
    <submittedName>
        <fullName evidence="2">DUF2189 domain-containing protein</fullName>
    </submittedName>
</protein>
<dbReference type="InterPro" id="IPR018692">
    <property type="entry name" value="DUF2189"/>
</dbReference>
<organism evidence="2 3">
    <name type="scientific">Thiorhodococcus minor</name>
    <dbReference type="NCBI Taxonomy" id="57489"/>
    <lineage>
        <taxon>Bacteria</taxon>
        <taxon>Pseudomonadati</taxon>
        <taxon>Pseudomonadota</taxon>
        <taxon>Gammaproteobacteria</taxon>
        <taxon>Chromatiales</taxon>
        <taxon>Chromatiaceae</taxon>
        <taxon>Thiorhodococcus</taxon>
    </lineage>
</organism>
<feature type="transmembrane region" description="Helical" evidence="1">
    <location>
        <begin position="165"/>
        <end position="193"/>
    </location>
</feature>
<evidence type="ECO:0000256" key="1">
    <source>
        <dbReference type="SAM" id="Phobius"/>
    </source>
</evidence>
<keyword evidence="1" id="KW-0472">Membrane</keyword>
<dbReference type="EMBL" id="JAAIJQ010000004">
    <property type="protein sequence ID" value="NEV60744.1"/>
    <property type="molecule type" value="Genomic_DNA"/>
</dbReference>
<dbReference type="Proteomes" id="UP000483379">
    <property type="component" value="Unassembled WGS sequence"/>
</dbReference>
<gene>
    <name evidence="2" type="ORF">G3446_02340</name>
</gene>
<feature type="transmembrane region" description="Helical" evidence="1">
    <location>
        <begin position="46"/>
        <end position="66"/>
    </location>
</feature>
<comment type="caution">
    <text evidence="2">The sequence shown here is derived from an EMBL/GenBank/DDBJ whole genome shotgun (WGS) entry which is preliminary data.</text>
</comment>
<feature type="transmembrane region" description="Helical" evidence="1">
    <location>
        <begin position="119"/>
        <end position="145"/>
    </location>
</feature>
<evidence type="ECO:0000313" key="2">
    <source>
        <dbReference type="EMBL" id="NEV60744.1"/>
    </source>
</evidence>
<dbReference type="Pfam" id="PF09955">
    <property type="entry name" value="DUF2189"/>
    <property type="match status" value="1"/>
</dbReference>
<evidence type="ECO:0000313" key="3">
    <source>
        <dbReference type="Proteomes" id="UP000483379"/>
    </source>
</evidence>
<accession>A0A6M0JUI5</accession>